<comment type="caution">
    <text evidence="1">The sequence shown here is derived from an EMBL/GenBank/DDBJ whole genome shotgun (WGS) entry which is preliminary data.</text>
</comment>
<sequence length="114" mass="13769">MQNCKSVWENAIEREWTNIFLSFEEPTIIPIVQEFYLALKKRETTRPFYGMQSFVKKIDLKEFKNVDIEEILRLLTEGKEMWTYRTGATIPETFNQQLMTPKANMWMKFVYSRI</sequence>
<dbReference type="Proteomes" id="UP000593576">
    <property type="component" value="Unassembled WGS sequence"/>
</dbReference>
<organism evidence="1 2">
    <name type="scientific">Gossypium schwendimanii</name>
    <name type="common">Cotton</name>
    <dbReference type="NCBI Taxonomy" id="34291"/>
    <lineage>
        <taxon>Eukaryota</taxon>
        <taxon>Viridiplantae</taxon>
        <taxon>Streptophyta</taxon>
        <taxon>Embryophyta</taxon>
        <taxon>Tracheophyta</taxon>
        <taxon>Spermatophyta</taxon>
        <taxon>Magnoliopsida</taxon>
        <taxon>eudicotyledons</taxon>
        <taxon>Gunneridae</taxon>
        <taxon>Pentapetalae</taxon>
        <taxon>rosids</taxon>
        <taxon>malvids</taxon>
        <taxon>Malvales</taxon>
        <taxon>Malvaceae</taxon>
        <taxon>Malvoideae</taxon>
        <taxon>Gossypium</taxon>
    </lineage>
</organism>
<evidence type="ECO:0000313" key="2">
    <source>
        <dbReference type="Proteomes" id="UP000593576"/>
    </source>
</evidence>
<reference evidence="1 2" key="1">
    <citation type="journal article" date="2019" name="Genome Biol. Evol.">
        <title>Insights into the evolution of the New World diploid cottons (Gossypium, subgenus Houzingenia) based on genome sequencing.</title>
        <authorList>
            <person name="Grover C.E."/>
            <person name="Arick M.A. 2nd"/>
            <person name="Thrash A."/>
            <person name="Conover J.L."/>
            <person name="Sanders W.S."/>
            <person name="Peterson D.G."/>
            <person name="Frelichowski J.E."/>
            <person name="Scheffler J.A."/>
            <person name="Scheffler B.E."/>
            <person name="Wendel J.F."/>
        </authorList>
    </citation>
    <scope>NUCLEOTIDE SEQUENCE [LARGE SCALE GENOMIC DNA]</scope>
    <source>
        <strain evidence="1">1</strain>
        <tissue evidence="1">Leaf</tissue>
    </source>
</reference>
<keyword evidence="2" id="KW-1185">Reference proteome</keyword>
<gene>
    <name evidence="1" type="ORF">Goshw_009987</name>
</gene>
<dbReference type="AlphaFoldDB" id="A0A7J9KRH3"/>
<dbReference type="EMBL" id="JABFAF010000002">
    <property type="protein sequence ID" value="MBA0849010.1"/>
    <property type="molecule type" value="Genomic_DNA"/>
</dbReference>
<name>A0A7J9KRH3_GOSSC</name>
<proteinExistence type="predicted"/>
<evidence type="ECO:0000313" key="1">
    <source>
        <dbReference type="EMBL" id="MBA0849010.1"/>
    </source>
</evidence>
<accession>A0A7J9KRH3</accession>
<dbReference type="OrthoDB" id="990541at2759"/>
<protein>
    <submittedName>
        <fullName evidence="1">Uncharacterized protein</fullName>
    </submittedName>
</protein>